<name>A0A176W0P8_MARPO</name>
<organism evidence="2 3">
    <name type="scientific">Marchantia polymorpha subsp. ruderalis</name>
    <dbReference type="NCBI Taxonomy" id="1480154"/>
    <lineage>
        <taxon>Eukaryota</taxon>
        <taxon>Viridiplantae</taxon>
        <taxon>Streptophyta</taxon>
        <taxon>Embryophyta</taxon>
        <taxon>Marchantiophyta</taxon>
        <taxon>Marchantiopsida</taxon>
        <taxon>Marchantiidae</taxon>
        <taxon>Marchantiales</taxon>
        <taxon>Marchantiaceae</taxon>
        <taxon>Marchantia</taxon>
    </lineage>
</organism>
<evidence type="ECO:0000256" key="1">
    <source>
        <dbReference type="SAM" id="MobiDB-lite"/>
    </source>
</evidence>
<dbReference type="EMBL" id="LVLJ01002144">
    <property type="protein sequence ID" value="OAE26648.1"/>
    <property type="molecule type" value="Genomic_DNA"/>
</dbReference>
<dbReference type="AlphaFoldDB" id="A0A176W0P8"/>
<evidence type="ECO:0000313" key="2">
    <source>
        <dbReference type="EMBL" id="OAE26648.1"/>
    </source>
</evidence>
<gene>
    <name evidence="2" type="ORF">AXG93_793s1080</name>
</gene>
<reference evidence="2" key="1">
    <citation type="submission" date="2016-03" db="EMBL/GenBank/DDBJ databases">
        <title>Mechanisms controlling the formation of the plant cell surface in tip-growing cells are functionally conserved among land plants.</title>
        <authorList>
            <person name="Honkanen S."/>
            <person name="Jones V.A."/>
            <person name="Morieri G."/>
            <person name="Champion C."/>
            <person name="Hetherington A.J."/>
            <person name="Kelly S."/>
            <person name="Saint-Marcoux D."/>
            <person name="Proust H."/>
            <person name="Prescott H."/>
            <person name="Dolan L."/>
        </authorList>
    </citation>
    <scope>NUCLEOTIDE SEQUENCE [LARGE SCALE GENOMIC DNA]</scope>
    <source>
        <tissue evidence="2">Whole gametophyte</tissue>
    </source>
</reference>
<feature type="region of interest" description="Disordered" evidence="1">
    <location>
        <begin position="112"/>
        <end position="135"/>
    </location>
</feature>
<accession>A0A176W0P8</accession>
<sequence>MAKSIPLRMVPLRVPQVGLRAFQDELMAVKLDFLLWRWNWVCPAMVREWLRKKDQHPRGYWPHPERWRVSDWEQVLGRCAGEEGDLLFEYESVHLSKEEEISFGTLFKNCKSSKNGTPPAQLRADEEPRGAGTPKAEMGWREVLGKSTDLPAPKALVPSVQGVPRVPRVPHSQVGLRHSCGRRQGWGDTCAFSTSAFGSSNPVGVAGPPGAGSPIPMEVLAGHGVEAAAEQAALPSARESLRISTATEILETEDDTPSEEEEVQSMRGTPTGVLYEQVVPLLRYLDRKATKYGDPRQCGTYVELIRNQTRIKVATNPELMSLDQKYRHLE</sequence>
<comment type="caution">
    <text evidence="2">The sequence shown here is derived from an EMBL/GenBank/DDBJ whole genome shotgun (WGS) entry which is preliminary data.</text>
</comment>
<keyword evidence="3" id="KW-1185">Reference proteome</keyword>
<dbReference type="Proteomes" id="UP000077202">
    <property type="component" value="Unassembled WGS sequence"/>
</dbReference>
<evidence type="ECO:0000313" key="3">
    <source>
        <dbReference type="Proteomes" id="UP000077202"/>
    </source>
</evidence>
<proteinExistence type="predicted"/>
<protein>
    <submittedName>
        <fullName evidence="2">Uncharacterized protein</fullName>
    </submittedName>
</protein>